<dbReference type="Pfam" id="PF04773">
    <property type="entry name" value="FecR"/>
    <property type="match status" value="1"/>
</dbReference>
<dbReference type="PaxDb" id="584708-Apau_0388"/>
<dbReference type="Proteomes" id="UP000005096">
    <property type="component" value="Chromosome"/>
</dbReference>
<feature type="region of interest" description="Disordered" evidence="1">
    <location>
        <begin position="197"/>
        <end position="249"/>
    </location>
</feature>
<feature type="domain" description="FecR protein" evidence="2">
    <location>
        <begin position="67"/>
        <end position="170"/>
    </location>
</feature>
<feature type="compositionally biased region" description="Pro residues" evidence="1">
    <location>
        <begin position="216"/>
        <end position="225"/>
    </location>
</feature>
<dbReference type="STRING" id="584708.Apau_0388"/>
<dbReference type="InterPro" id="IPR006860">
    <property type="entry name" value="FecR"/>
</dbReference>
<dbReference type="eggNOG" id="COG3712">
    <property type="taxonomic scope" value="Bacteria"/>
</dbReference>
<dbReference type="Gene3D" id="2.60.120.1440">
    <property type="match status" value="1"/>
</dbReference>
<dbReference type="EMBL" id="CM001022">
    <property type="protein sequence ID" value="EFQ22822.1"/>
    <property type="molecule type" value="Genomic_DNA"/>
</dbReference>
<evidence type="ECO:0000259" key="2">
    <source>
        <dbReference type="Pfam" id="PF04773"/>
    </source>
</evidence>
<reference evidence="3 4" key="1">
    <citation type="journal article" date="2010" name="Stand. Genomic Sci.">
        <title>Non-contiguous finished genome sequence of Aminomonas paucivorans type strain (GLU-3).</title>
        <authorList>
            <person name="Pitluck S."/>
            <person name="Yasawong M."/>
            <person name="Held B."/>
            <person name="Lapidus A."/>
            <person name="Nolan M."/>
            <person name="Copeland A."/>
            <person name="Lucas S."/>
            <person name="Del Rio T.G."/>
            <person name="Tice H."/>
            <person name="Cheng J.F."/>
            <person name="Chertkov O."/>
            <person name="Goodwin L."/>
            <person name="Tapia R."/>
            <person name="Han C."/>
            <person name="Liolios K."/>
            <person name="Ivanova N."/>
            <person name="Mavromatis K."/>
            <person name="Ovchinnikova G."/>
            <person name="Pati A."/>
            <person name="Chen A."/>
            <person name="Palaniappan K."/>
            <person name="Land M."/>
            <person name="Hauser L."/>
            <person name="Chang Y.J."/>
            <person name="Jeffries C.D."/>
            <person name="Pukall R."/>
            <person name="Spring S."/>
            <person name="Rohde M."/>
            <person name="Sikorski J."/>
            <person name="Goker M."/>
            <person name="Woyke T."/>
            <person name="Bristow J."/>
            <person name="Eisen J.A."/>
            <person name="Markowitz V."/>
            <person name="Hugenholtz P."/>
            <person name="Kyrpides N.C."/>
            <person name="Klenk H.P."/>
        </authorList>
    </citation>
    <scope>NUCLEOTIDE SEQUENCE [LARGE SCALE GENOMIC DNA]</scope>
    <source>
        <strain evidence="3 4">DSM 12260</strain>
    </source>
</reference>
<dbReference type="AlphaFoldDB" id="E3CZ49"/>
<proteinExistence type="predicted"/>
<gene>
    <name evidence="3" type="ORF">Apau_0388</name>
</gene>
<dbReference type="HOGENOM" id="CLU_1114021_0_0_0"/>
<accession>E3CZ49</accession>
<evidence type="ECO:0000313" key="4">
    <source>
        <dbReference type="Proteomes" id="UP000005096"/>
    </source>
</evidence>
<keyword evidence="4" id="KW-1185">Reference proteome</keyword>
<dbReference type="RefSeq" id="WP_006299969.1">
    <property type="nucleotide sequence ID" value="NZ_CM001022.1"/>
</dbReference>
<evidence type="ECO:0000313" key="3">
    <source>
        <dbReference type="EMBL" id="EFQ22822.1"/>
    </source>
</evidence>
<name>E3CZ49_9BACT</name>
<sequence length="249" mass="25199">MRHGDPQGGRRRHVVLLALALATLVWAVPAWGAAKVVALVGKAEVYDAVQKQWKPAALGAELPEGAKLRTAPGSLVTLHSAKGQVEVRVTEKTTLSYGAEPGKEPRNVPPGKVPETYRMDQGTGWYRVKPGTPLDVATPVLVASVRGTEFGVAVTENGTSSVSVTGGTVEVTDALGNTQTLGTGMSTTVSATDVQEALTPPAPPTVPGTLPSVGPSSPPSPPAPSQPGGGGGGGGERDGGPFGGHDPCL</sequence>
<protein>
    <submittedName>
        <fullName evidence="3">FecR protein</fullName>
    </submittedName>
</protein>
<dbReference type="PANTHER" id="PTHR38731">
    <property type="entry name" value="LIPL45-RELATED LIPOPROTEIN-RELATED"/>
    <property type="match status" value="1"/>
</dbReference>
<evidence type="ECO:0000256" key="1">
    <source>
        <dbReference type="SAM" id="MobiDB-lite"/>
    </source>
</evidence>
<organism evidence="3 4">
    <name type="scientific">Aminomonas paucivorans DSM 12260</name>
    <dbReference type="NCBI Taxonomy" id="584708"/>
    <lineage>
        <taxon>Bacteria</taxon>
        <taxon>Thermotogati</taxon>
        <taxon>Synergistota</taxon>
        <taxon>Synergistia</taxon>
        <taxon>Synergistales</taxon>
        <taxon>Synergistaceae</taxon>
        <taxon>Aminomonas</taxon>
    </lineage>
</organism>